<feature type="region of interest" description="Disordered" evidence="1">
    <location>
        <begin position="62"/>
        <end position="116"/>
    </location>
</feature>
<keyword evidence="2" id="KW-0812">Transmembrane</keyword>
<dbReference type="AlphaFoldDB" id="I3THQ8"/>
<dbReference type="RefSeq" id="WP_014743976.1">
    <property type="nucleotide sequence ID" value="NC_017956.1"/>
</dbReference>
<dbReference type="Proteomes" id="UP000005258">
    <property type="component" value="Chromosome"/>
</dbReference>
<reference evidence="3 4" key="1">
    <citation type="journal article" date="2012" name="J. Am. Chem. Soc.">
        <title>Bacterial biosynthesis and maturation of the didemnin anti-cancer agents.</title>
        <authorList>
            <person name="Xu Y."/>
            <person name="Kersten R.D."/>
            <person name="Nam S.J."/>
            <person name="Lu L."/>
            <person name="Al-Suwailem A.M."/>
            <person name="Zheng H."/>
            <person name="Fenical W."/>
            <person name="Dorrestein P.C."/>
            <person name="Moore B.S."/>
            <person name="Qian P.Y."/>
        </authorList>
    </citation>
    <scope>NUCLEOTIDE SEQUENCE [LARGE SCALE GENOMIC DNA]</scope>
    <source>
        <strain evidence="3 4">KA081020-065</strain>
    </source>
</reference>
<evidence type="ECO:0000256" key="1">
    <source>
        <dbReference type="SAM" id="MobiDB-lite"/>
    </source>
</evidence>
<dbReference type="STRING" id="1110502.TMO_0457"/>
<accession>I3THQ8</accession>
<evidence type="ECO:0000256" key="2">
    <source>
        <dbReference type="SAM" id="Phobius"/>
    </source>
</evidence>
<dbReference type="HOGENOM" id="CLU_2095799_0_0_5"/>
<gene>
    <name evidence="3" type="ordered locus">TMO_0457</name>
</gene>
<keyword evidence="4" id="KW-1185">Reference proteome</keyword>
<sequence>MSALIAAASPARTATATTVTATTIATVTLGAAVTVMTVQAVRNQGRDRNWFGGWQADHADGGSISRRQFDLDGRRGKDDKRPGGTVMHPLHAATPIARHGAVTPPASARSGVPRAA</sequence>
<keyword evidence="2" id="KW-1133">Transmembrane helix</keyword>
<feature type="transmembrane region" description="Helical" evidence="2">
    <location>
        <begin position="23"/>
        <end position="41"/>
    </location>
</feature>
<dbReference type="KEGG" id="tmo:TMO_0457"/>
<feature type="compositionally biased region" description="Basic and acidic residues" evidence="1">
    <location>
        <begin position="67"/>
        <end position="82"/>
    </location>
</feature>
<organism evidence="3 4">
    <name type="scientific">Tistrella mobilis (strain KA081020-065)</name>
    <dbReference type="NCBI Taxonomy" id="1110502"/>
    <lineage>
        <taxon>Bacteria</taxon>
        <taxon>Pseudomonadati</taxon>
        <taxon>Pseudomonadota</taxon>
        <taxon>Alphaproteobacteria</taxon>
        <taxon>Geminicoccales</taxon>
        <taxon>Geminicoccaceae</taxon>
        <taxon>Tistrella</taxon>
    </lineage>
</organism>
<proteinExistence type="predicted"/>
<name>I3THQ8_TISMK</name>
<keyword evidence="2" id="KW-0472">Membrane</keyword>
<evidence type="ECO:0000313" key="4">
    <source>
        <dbReference type="Proteomes" id="UP000005258"/>
    </source>
</evidence>
<evidence type="ECO:0000313" key="3">
    <source>
        <dbReference type="EMBL" id="AFK52296.1"/>
    </source>
</evidence>
<protein>
    <submittedName>
        <fullName evidence="3">Uncharacterized protein</fullName>
    </submittedName>
</protein>
<dbReference type="EMBL" id="CP003236">
    <property type="protein sequence ID" value="AFK52296.1"/>
    <property type="molecule type" value="Genomic_DNA"/>
</dbReference>